<organism evidence="3 4">
    <name type="scientific">Cuscuta epithymum</name>
    <dbReference type="NCBI Taxonomy" id="186058"/>
    <lineage>
        <taxon>Eukaryota</taxon>
        <taxon>Viridiplantae</taxon>
        <taxon>Streptophyta</taxon>
        <taxon>Embryophyta</taxon>
        <taxon>Tracheophyta</taxon>
        <taxon>Spermatophyta</taxon>
        <taxon>Magnoliopsida</taxon>
        <taxon>eudicotyledons</taxon>
        <taxon>Gunneridae</taxon>
        <taxon>Pentapetalae</taxon>
        <taxon>asterids</taxon>
        <taxon>lamiids</taxon>
        <taxon>Solanales</taxon>
        <taxon>Convolvulaceae</taxon>
        <taxon>Cuscuteae</taxon>
        <taxon>Cuscuta</taxon>
        <taxon>Cuscuta subgen. Cuscuta</taxon>
    </lineage>
</organism>
<sequence length="100" mass="11496">MHRHDSPFGFFVFPFLIFFSFLLPSPSFFSSHISSSLLFFSSFLVSFILFFFRILHSNSFHKRHQPSPPISSSLVTTDQPSPPRCRSSSKCRSPPKPQLV</sequence>
<keyword evidence="2" id="KW-0812">Transmembrane</keyword>
<protein>
    <submittedName>
        <fullName evidence="3">Uncharacterized protein</fullName>
    </submittedName>
</protein>
<evidence type="ECO:0000256" key="1">
    <source>
        <dbReference type="SAM" id="MobiDB-lite"/>
    </source>
</evidence>
<feature type="transmembrane region" description="Helical" evidence="2">
    <location>
        <begin position="7"/>
        <end position="25"/>
    </location>
</feature>
<evidence type="ECO:0000313" key="4">
    <source>
        <dbReference type="Proteomes" id="UP001152523"/>
    </source>
</evidence>
<comment type="caution">
    <text evidence="3">The sequence shown here is derived from an EMBL/GenBank/DDBJ whole genome shotgun (WGS) entry which is preliminary data.</text>
</comment>
<feature type="region of interest" description="Disordered" evidence="1">
    <location>
        <begin position="60"/>
        <end position="100"/>
    </location>
</feature>
<gene>
    <name evidence="3" type="ORF">CEPIT_LOCUS29246</name>
</gene>
<feature type="transmembrane region" description="Helical" evidence="2">
    <location>
        <begin position="37"/>
        <end position="55"/>
    </location>
</feature>
<evidence type="ECO:0000313" key="3">
    <source>
        <dbReference type="EMBL" id="CAH9128659.1"/>
    </source>
</evidence>
<reference evidence="3" key="1">
    <citation type="submission" date="2022-07" db="EMBL/GenBank/DDBJ databases">
        <authorList>
            <person name="Macas J."/>
            <person name="Novak P."/>
            <person name="Neumann P."/>
        </authorList>
    </citation>
    <scope>NUCLEOTIDE SEQUENCE</scope>
</reference>
<keyword evidence="4" id="KW-1185">Reference proteome</keyword>
<keyword evidence="2" id="KW-1133">Transmembrane helix</keyword>
<dbReference type="Proteomes" id="UP001152523">
    <property type="component" value="Unassembled WGS sequence"/>
</dbReference>
<feature type="compositionally biased region" description="Polar residues" evidence="1">
    <location>
        <begin position="70"/>
        <end position="79"/>
    </location>
</feature>
<keyword evidence="2" id="KW-0472">Membrane</keyword>
<name>A0AAV0EZM6_9ASTE</name>
<evidence type="ECO:0000256" key="2">
    <source>
        <dbReference type="SAM" id="Phobius"/>
    </source>
</evidence>
<accession>A0AAV0EZM6</accession>
<dbReference type="EMBL" id="CAMAPF010000951">
    <property type="protein sequence ID" value="CAH9128659.1"/>
    <property type="molecule type" value="Genomic_DNA"/>
</dbReference>
<proteinExistence type="predicted"/>
<dbReference type="AlphaFoldDB" id="A0AAV0EZM6"/>